<dbReference type="AlphaFoldDB" id="A0A1B8TNS9"/>
<keyword evidence="1 6" id="KW-0378">Hydrolase</keyword>
<evidence type="ECO:0000256" key="4">
    <source>
        <dbReference type="ARBA" id="ARBA00023326"/>
    </source>
</evidence>
<feature type="domain" description="GH10" evidence="7">
    <location>
        <begin position="27"/>
        <end position="370"/>
    </location>
</feature>
<dbReference type="PANTHER" id="PTHR31490:SF90">
    <property type="entry name" value="ENDO-1,4-BETA-XYLANASE A"/>
    <property type="match status" value="1"/>
</dbReference>
<dbReference type="SMART" id="SM00633">
    <property type="entry name" value="Glyco_10"/>
    <property type="match status" value="1"/>
</dbReference>
<dbReference type="SUPFAM" id="SSF51445">
    <property type="entry name" value="(Trans)glycosidases"/>
    <property type="match status" value="1"/>
</dbReference>
<evidence type="ECO:0000256" key="1">
    <source>
        <dbReference type="ARBA" id="ARBA00022801"/>
    </source>
</evidence>
<gene>
    <name evidence="8" type="ORF">LPB301_17470</name>
</gene>
<organism evidence="8 9">
    <name type="scientific">Polaribacter reichenbachii</name>
    <dbReference type="NCBI Taxonomy" id="996801"/>
    <lineage>
        <taxon>Bacteria</taxon>
        <taxon>Pseudomonadati</taxon>
        <taxon>Bacteroidota</taxon>
        <taxon>Flavobacteriia</taxon>
        <taxon>Flavobacteriales</taxon>
        <taxon>Flavobacteriaceae</taxon>
    </lineage>
</organism>
<evidence type="ECO:0000256" key="3">
    <source>
        <dbReference type="ARBA" id="ARBA00023295"/>
    </source>
</evidence>
<dbReference type="GO" id="GO:0031176">
    <property type="term" value="F:endo-1,4-beta-xylanase activity"/>
    <property type="evidence" value="ECO:0007669"/>
    <property type="project" value="UniProtKB-EC"/>
</dbReference>
<reference evidence="9" key="1">
    <citation type="submission" date="2016-02" db="EMBL/GenBank/DDBJ databases">
        <title>Paenibacillus sp. LPB0068, isolated from Crassostrea gigas.</title>
        <authorList>
            <person name="Shin S.-K."/>
            <person name="Yi H."/>
        </authorList>
    </citation>
    <scope>NUCLEOTIDE SEQUENCE [LARGE SCALE GENOMIC DNA]</scope>
    <source>
        <strain evidence="9">KCTC 23969</strain>
    </source>
</reference>
<accession>A0A1B8TNS9</accession>
<comment type="similarity">
    <text evidence="6">Belongs to the glycosyl hydrolase 10 (cellulase F) family.</text>
</comment>
<dbReference type="STRING" id="996801.BW723_10285"/>
<dbReference type="InterPro" id="IPR044846">
    <property type="entry name" value="GH10"/>
</dbReference>
<name>A0A1B8TNS9_9FLAO</name>
<dbReference type="Pfam" id="PF00331">
    <property type="entry name" value="Glyco_hydro_10"/>
    <property type="match status" value="1"/>
</dbReference>
<keyword evidence="8" id="KW-0858">Xylan degradation</keyword>
<dbReference type="Gene3D" id="3.20.20.80">
    <property type="entry name" value="Glycosidases"/>
    <property type="match status" value="1"/>
</dbReference>
<dbReference type="InterPro" id="IPR017853">
    <property type="entry name" value="GH"/>
</dbReference>
<dbReference type="Proteomes" id="UP000092612">
    <property type="component" value="Unassembled WGS sequence"/>
</dbReference>
<sequence length="373" mass="42748">MVLKHLKTILFTCLTLSLINCKKAQNSSESITLKEVYKDDFLIGTALNTKQIIGEISEKEASLIKKQFNSITAENMMKSMHIQPNKGEFSFDISDKFVELGTKNDMFILAHNLIWHSQLPKWVNGIKDSTELKDFMQNHITKLAGRYKGKIGGWDVVNEALNDDGTLRKSIFYNLLGDQYLVDAFKLAEKADPNAELYYNDYSMCVPSKRDGAIKLVKMLQENGAKIDGIGMQGHWGLTRPTLDEIENSIVKFSSLGVKVMITELDVTVLPSPWENAGADINKRAENSDRMNPYKDGLPEEIQEQLAQRYKNIFKLFLKHKDKIDRVTFWGVNDEQSWKNNWPVEGRSDYTLLFDRNNNPKKAYYEILSLKSR</sequence>
<evidence type="ECO:0000313" key="9">
    <source>
        <dbReference type="Proteomes" id="UP000092612"/>
    </source>
</evidence>
<dbReference type="KEGG" id="prn:BW723_10285"/>
<feature type="active site" description="Nucleophile" evidence="5">
    <location>
        <position position="264"/>
    </location>
</feature>
<dbReference type="PROSITE" id="PS00591">
    <property type="entry name" value="GH10_1"/>
    <property type="match status" value="1"/>
</dbReference>
<comment type="catalytic activity">
    <reaction evidence="6">
        <text>Endohydrolysis of (1-&gt;4)-beta-D-xylosidic linkages in xylans.</text>
        <dbReference type="EC" id="3.2.1.8"/>
    </reaction>
</comment>
<keyword evidence="3 6" id="KW-0326">Glycosidase</keyword>
<dbReference type="PANTHER" id="PTHR31490">
    <property type="entry name" value="GLYCOSYL HYDROLASE"/>
    <property type="match status" value="1"/>
</dbReference>
<protein>
    <recommendedName>
        <fullName evidence="6">Beta-xylanase</fullName>
        <ecNumber evidence="6">3.2.1.8</ecNumber>
    </recommendedName>
</protein>
<keyword evidence="4 6" id="KW-0624">Polysaccharide degradation</keyword>
<evidence type="ECO:0000256" key="5">
    <source>
        <dbReference type="PROSITE-ProRule" id="PRU10061"/>
    </source>
</evidence>
<dbReference type="EC" id="3.2.1.8" evidence="6"/>
<keyword evidence="2 6" id="KW-0119">Carbohydrate metabolism</keyword>
<dbReference type="OrthoDB" id="9809277at2"/>
<dbReference type="EMBL" id="LSFL01000044">
    <property type="protein sequence ID" value="OBY61255.1"/>
    <property type="molecule type" value="Genomic_DNA"/>
</dbReference>
<keyword evidence="9" id="KW-1185">Reference proteome</keyword>
<dbReference type="GO" id="GO:0045493">
    <property type="term" value="P:xylan catabolic process"/>
    <property type="evidence" value="ECO:0007669"/>
    <property type="project" value="UniProtKB-KW"/>
</dbReference>
<evidence type="ECO:0000259" key="7">
    <source>
        <dbReference type="PROSITE" id="PS51760"/>
    </source>
</evidence>
<comment type="caution">
    <text evidence="8">The sequence shown here is derived from an EMBL/GenBank/DDBJ whole genome shotgun (WGS) entry which is preliminary data.</text>
</comment>
<dbReference type="InterPro" id="IPR031158">
    <property type="entry name" value="GH10_AS"/>
</dbReference>
<dbReference type="PROSITE" id="PS51760">
    <property type="entry name" value="GH10_2"/>
    <property type="match status" value="1"/>
</dbReference>
<dbReference type="InterPro" id="IPR001000">
    <property type="entry name" value="GH10_dom"/>
</dbReference>
<dbReference type="PRINTS" id="PR00134">
    <property type="entry name" value="GLHYDRLASE10"/>
</dbReference>
<evidence type="ECO:0000256" key="6">
    <source>
        <dbReference type="RuleBase" id="RU361174"/>
    </source>
</evidence>
<evidence type="ECO:0000256" key="2">
    <source>
        <dbReference type="ARBA" id="ARBA00023277"/>
    </source>
</evidence>
<dbReference type="RefSeq" id="WP_068365379.1">
    <property type="nucleotide sequence ID" value="NZ_CP019337.1"/>
</dbReference>
<proteinExistence type="inferred from homology"/>
<evidence type="ECO:0000313" key="8">
    <source>
        <dbReference type="EMBL" id="OBY61255.1"/>
    </source>
</evidence>